<evidence type="ECO:0000313" key="3">
    <source>
        <dbReference type="Proteomes" id="UP000682892"/>
    </source>
</evidence>
<proteinExistence type="predicted"/>
<dbReference type="EMBL" id="CH478076">
    <property type="protein sequence ID" value="EAT34064.1"/>
    <property type="molecule type" value="Genomic_DNA"/>
</dbReference>
<dbReference type="HOGENOM" id="CLU_1321851_0_0_1"/>
<feature type="compositionally biased region" description="Basic and acidic residues" evidence="1">
    <location>
        <begin position="185"/>
        <end position="194"/>
    </location>
</feature>
<dbReference type="AlphaFoldDB" id="Q16IH9"/>
<feature type="compositionally biased region" description="Basic and acidic residues" evidence="1">
    <location>
        <begin position="145"/>
        <end position="163"/>
    </location>
</feature>
<dbReference type="PaxDb" id="7159-AAEL013657-PA"/>
<reference evidence="2" key="3">
    <citation type="submission" date="2012-09" db="EMBL/GenBank/DDBJ databases">
        <authorList>
            <consortium name="VectorBase"/>
        </authorList>
    </citation>
    <scope>NUCLEOTIDE SEQUENCE</scope>
    <source>
        <strain evidence="2">Liverpool</strain>
    </source>
</reference>
<sequence length="208" mass="23671">MRKIILHLTHHRINFRQRSRSARVEGKKSFLVEPSRSIIVLRRESADVQKNSTVICWCRLGNSLVPRTVVTKRKVQIVAGRNLDPQSTGKLSNHSGRSAHQRHCGEGKFRPHQDRQLDSAEVIVQKARWVRKPNPNAEKTAGHKAHGESQSRAHIERTADQRNAKRLRPHRSEFGATVCKQGSRGTDDSPDKEAQTQFYEQSNKKGLP</sequence>
<dbReference type="Proteomes" id="UP000682892">
    <property type="component" value="Unassembled WGS sequence"/>
</dbReference>
<evidence type="ECO:0000313" key="2">
    <source>
        <dbReference type="EMBL" id="EAT34064.1"/>
    </source>
</evidence>
<gene>
    <name evidence="2" type="ORF">AaeL_AAEL013657</name>
</gene>
<feature type="region of interest" description="Disordered" evidence="1">
    <location>
        <begin position="83"/>
        <end position="117"/>
    </location>
</feature>
<name>Q16IH9_AEDAE</name>
<reference evidence="2" key="1">
    <citation type="submission" date="2005-10" db="EMBL/GenBank/DDBJ databases">
        <authorList>
            <person name="Loftus B.J."/>
            <person name="Nene V.M."/>
            <person name="Hannick L.I."/>
            <person name="Bidwell S."/>
            <person name="Haas B."/>
            <person name="Amedeo P."/>
            <person name="Orvis J."/>
            <person name="Wortman J.R."/>
            <person name="White O.R."/>
            <person name="Salzberg S."/>
            <person name="Shumway M."/>
            <person name="Koo H."/>
            <person name="Zhao Y."/>
            <person name="Holmes M."/>
            <person name="Miller J."/>
            <person name="Schatz M."/>
            <person name="Pop M."/>
            <person name="Pai G."/>
            <person name="Utterback T."/>
            <person name="Rogers Y.-H."/>
            <person name="Kravitz S."/>
            <person name="Fraser C.M."/>
        </authorList>
    </citation>
    <scope>NUCLEOTIDE SEQUENCE</scope>
    <source>
        <strain evidence="2">Liverpool</strain>
    </source>
</reference>
<evidence type="ECO:0000256" key="1">
    <source>
        <dbReference type="SAM" id="MobiDB-lite"/>
    </source>
</evidence>
<feature type="region of interest" description="Disordered" evidence="1">
    <location>
        <begin position="129"/>
        <end position="208"/>
    </location>
</feature>
<reference evidence="2" key="2">
    <citation type="journal article" date="2007" name="Science">
        <title>Genome sequence of Aedes aegypti, a major arbovirus vector.</title>
        <authorList>
            <person name="Nene V."/>
            <person name="Wortman J.R."/>
            <person name="Lawson D."/>
            <person name="Haas B."/>
            <person name="Kodira C."/>
            <person name="Tu Z.J."/>
            <person name="Loftus B."/>
            <person name="Xi Z."/>
            <person name="Megy K."/>
            <person name="Grabherr M."/>
            <person name="Ren Q."/>
            <person name="Zdobnov E.M."/>
            <person name="Lobo N.F."/>
            <person name="Campbell K.S."/>
            <person name="Brown S.E."/>
            <person name="Bonaldo M.F."/>
            <person name="Zhu J."/>
            <person name="Sinkins S.P."/>
            <person name="Hogenkamp D.G."/>
            <person name="Amedeo P."/>
            <person name="Arensburger P."/>
            <person name="Atkinson P.W."/>
            <person name="Bidwell S."/>
            <person name="Biedler J."/>
            <person name="Birney E."/>
            <person name="Bruggner R.V."/>
            <person name="Costas J."/>
            <person name="Coy M.R."/>
            <person name="Crabtree J."/>
            <person name="Crawford M."/>
            <person name="Debruyn B."/>
            <person name="Decaprio D."/>
            <person name="Eiglmeier K."/>
            <person name="Eisenstadt E."/>
            <person name="El-Dorry H."/>
            <person name="Gelbart W.M."/>
            <person name="Gomes S.L."/>
            <person name="Hammond M."/>
            <person name="Hannick L.I."/>
            <person name="Hogan J.R."/>
            <person name="Holmes M.H."/>
            <person name="Jaffe D."/>
            <person name="Johnston J.S."/>
            <person name="Kennedy R.C."/>
            <person name="Koo H."/>
            <person name="Kravitz S."/>
            <person name="Kriventseva E.V."/>
            <person name="Kulp D."/>
            <person name="Labutti K."/>
            <person name="Lee E."/>
            <person name="Li S."/>
            <person name="Lovin D.D."/>
            <person name="Mao C."/>
            <person name="Mauceli E."/>
            <person name="Menck C.F."/>
            <person name="Miller J.R."/>
            <person name="Montgomery P."/>
            <person name="Mori A."/>
            <person name="Nascimento A.L."/>
            <person name="Naveira H.F."/>
            <person name="Nusbaum C."/>
            <person name="O'leary S."/>
            <person name="Orvis J."/>
            <person name="Pertea M."/>
            <person name="Quesneville H."/>
            <person name="Reidenbach K.R."/>
            <person name="Rogers Y.H."/>
            <person name="Roth C.W."/>
            <person name="Schneider J.R."/>
            <person name="Schatz M."/>
            <person name="Shumway M."/>
            <person name="Stanke M."/>
            <person name="Stinson E.O."/>
            <person name="Tubio J.M."/>
            <person name="Vanzee J.P."/>
            <person name="Verjovski-Almeida S."/>
            <person name="Werner D."/>
            <person name="White O."/>
            <person name="Wyder S."/>
            <person name="Zeng Q."/>
            <person name="Zhao Q."/>
            <person name="Zhao Y."/>
            <person name="Hill C.A."/>
            <person name="Raikhel A.S."/>
            <person name="Soares M.B."/>
            <person name="Knudson D.L."/>
            <person name="Lee N.H."/>
            <person name="Galagan J."/>
            <person name="Salzberg S.L."/>
            <person name="Paulsen I.T."/>
            <person name="Dimopoulos G."/>
            <person name="Collins F.H."/>
            <person name="Birren B."/>
            <person name="Fraser-Liggett C.M."/>
            <person name="Severson D.W."/>
        </authorList>
    </citation>
    <scope>NUCLEOTIDE SEQUENCE [LARGE SCALE GENOMIC DNA]</scope>
    <source>
        <strain evidence="2">Liverpool</strain>
    </source>
</reference>
<feature type="compositionally biased region" description="Polar residues" evidence="1">
    <location>
        <begin position="84"/>
        <end position="96"/>
    </location>
</feature>
<accession>Q16IH9</accession>
<organism evidence="2 3">
    <name type="scientific">Aedes aegypti</name>
    <name type="common">Yellowfever mosquito</name>
    <name type="synonym">Culex aegypti</name>
    <dbReference type="NCBI Taxonomy" id="7159"/>
    <lineage>
        <taxon>Eukaryota</taxon>
        <taxon>Metazoa</taxon>
        <taxon>Ecdysozoa</taxon>
        <taxon>Arthropoda</taxon>
        <taxon>Hexapoda</taxon>
        <taxon>Insecta</taxon>
        <taxon>Pterygota</taxon>
        <taxon>Neoptera</taxon>
        <taxon>Endopterygota</taxon>
        <taxon>Diptera</taxon>
        <taxon>Nematocera</taxon>
        <taxon>Culicoidea</taxon>
        <taxon>Culicidae</taxon>
        <taxon>Culicinae</taxon>
        <taxon>Aedini</taxon>
        <taxon>Aedes</taxon>
        <taxon>Stegomyia</taxon>
    </lineage>
</organism>
<feature type="compositionally biased region" description="Basic and acidic residues" evidence="1">
    <location>
        <begin position="103"/>
        <end position="117"/>
    </location>
</feature>
<protein>
    <submittedName>
        <fullName evidence="2">AAEL013657-PA</fullName>
    </submittedName>
</protein>